<keyword evidence="3" id="KW-1185">Reference proteome</keyword>
<feature type="compositionally biased region" description="Acidic residues" evidence="1">
    <location>
        <begin position="97"/>
        <end position="124"/>
    </location>
</feature>
<organism evidence="2 3">
    <name type="scientific">Peltaster fructicola</name>
    <dbReference type="NCBI Taxonomy" id="286661"/>
    <lineage>
        <taxon>Eukaryota</taxon>
        <taxon>Fungi</taxon>
        <taxon>Dikarya</taxon>
        <taxon>Ascomycota</taxon>
        <taxon>Pezizomycotina</taxon>
        <taxon>Dothideomycetes</taxon>
        <taxon>Dothideomycetes incertae sedis</taxon>
        <taxon>Peltaster</taxon>
    </lineage>
</organism>
<name>A0A6H0Y2W5_9PEZI</name>
<evidence type="ECO:0000313" key="3">
    <source>
        <dbReference type="Proteomes" id="UP000503462"/>
    </source>
</evidence>
<gene>
    <name evidence="2" type="ORF">AMS68_006879</name>
</gene>
<evidence type="ECO:0000313" key="2">
    <source>
        <dbReference type="EMBL" id="QIX01362.1"/>
    </source>
</evidence>
<feature type="compositionally biased region" description="Acidic residues" evidence="1">
    <location>
        <begin position="138"/>
        <end position="169"/>
    </location>
</feature>
<dbReference type="Proteomes" id="UP000503462">
    <property type="component" value="Chromosome 4"/>
</dbReference>
<dbReference type="EMBL" id="CP051142">
    <property type="protein sequence ID" value="QIX01362.1"/>
    <property type="molecule type" value="Genomic_DNA"/>
</dbReference>
<accession>A0A6H0Y2W5</accession>
<feature type="region of interest" description="Disordered" evidence="1">
    <location>
        <begin position="90"/>
        <end position="281"/>
    </location>
</feature>
<feature type="compositionally biased region" description="Basic and acidic residues" evidence="1">
    <location>
        <begin position="125"/>
        <end position="137"/>
    </location>
</feature>
<protein>
    <submittedName>
        <fullName evidence="2">Uncharacterized protein</fullName>
    </submittedName>
</protein>
<proteinExistence type="predicted"/>
<reference evidence="2 3" key="1">
    <citation type="journal article" date="2016" name="Sci. Rep.">
        <title>Peltaster fructicola genome reveals evolution from an invasive phytopathogen to an ectophytic parasite.</title>
        <authorList>
            <person name="Xu C."/>
            <person name="Chen H."/>
            <person name="Gleason M.L."/>
            <person name="Xu J.R."/>
            <person name="Liu H."/>
            <person name="Zhang R."/>
            <person name="Sun G."/>
        </authorList>
    </citation>
    <scope>NUCLEOTIDE SEQUENCE [LARGE SCALE GENOMIC DNA]</scope>
    <source>
        <strain evidence="2 3">LNHT1506</strain>
    </source>
</reference>
<sequence>MASTAKPLLKDLFAKHDVDDQLLVQHLCYASERLEMQLLSKRPKSNRLSQLKQADEHRRMIANLVDIEFKTGEQKVLFVRDVAEIAQQLGDVARDEDNGEETSNDEVVEDDETEEENSDQEVENEEGKERNYDKEHEEENDDEEVEEENDYDGVSEDEDDDEGDDEAEQDPIGSTAGQSKDRSTQDVDETIGCVKARTAGTAQPQPQKDAADTHAAGVKRPKASLRKQQSDELAKRAGITGDPGDTQSANKTADRPPTGSKRASSPSADEQPPKKPRIQLRLTLGDRTHPVDLWGATAKGRFKPYPFHAPHLLSAFADMQLEVQIAIGADQPPRIFSTLAGGAIIEVHNESALRRCYDWHREKPQKCRAPIELFAWPYHFTAHEEKRYAMDCILMWYYLDQSRRPFYRETRTFHVATRNQWREDDKLYLSSRREALGIVEEDTRERAGGGLPVRSVIVKHRSGRRYRGYQSLESLFMQFK</sequence>
<evidence type="ECO:0000256" key="1">
    <source>
        <dbReference type="SAM" id="MobiDB-lite"/>
    </source>
</evidence>
<dbReference type="AlphaFoldDB" id="A0A6H0Y2W5"/>